<evidence type="ECO:0000256" key="5">
    <source>
        <dbReference type="PROSITE-ProRule" id="PRU00302"/>
    </source>
</evidence>
<dbReference type="AlphaFoldDB" id="A0A3P9H2L7"/>
<evidence type="ECO:0000313" key="7">
    <source>
        <dbReference type="Ensembl" id="ENSORLP00015002052.1"/>
    </source>
</evidence>
<keyword evidence="2 5" id="KW-0768">Sushi</keyword>
<evidence type="ECO:0000259" key="6">
    <source>
        <dbReference type="PROSITE" id="PS50923"/>
    </source>
</evidence>
<proteinExistence type="predicted"/>
<dbReference type="Ensembl" id="ENSORLT00015011628.1">
    <property type="protein sequence ID" value="ENSORLP00015002052.1"/>
    <property type="gene ID" value="ENSORLG00015002681.1"/>
</dbReference>
<keyword evidence="4" id="KW-1015">Disulfide bond</keyword>
<evidence type="ECO:0000256" key="2">
    <source>
        <dbReference type="ARBA" id="ARBA00022659"/>
    </source>
</evidence>
<keyword evidence="3" id="KW-0732">Signal</keyword>
<dbReference type="InterPro" id="IPR051503">
    <property type="entry name" value="ComplSys_Reg/VirEntry_Med"/>
</dbReference>
<dbReference type="Pfam" id="PF00084">
    <property type="entry name" value="Sushi"/>
    <property type="match status" value="2"/>
</dbReference>
<feature type="domain" description="Sushi" evidence="6">
    <location>
        <begin position="56"/>
        <end position="112"/>
    </location>
</feature>
<evidence type="ECO:0000256" key="4">
    <source>
        <dbReference type="ARBA" id="ARBA00023157"/>
    </source>
</evidence>
<sequence>MSIIHMLRIFFDTNYWKVNGRATYSCKRGYDKPHGVTQAICTRDGWMPERLCEDKRLCSLPPQIEDGDIMRTKPEYQEVETVEYVCPRYYKMEGGPLTCRNGQWTGRVRCIKEMDRNNLQLLKDWLDKVYLEHNDHITFRCKSGKRHDGRVAMRQQCIEGVIQLPTCV</sequence>
<dbReference type="SMART" id="SM00032">
    <property type="entry name" value="CCP"/>
    <property type="match status" value="2"/>
</dbReference>
<dbReference type="PROSITE" id="PS50923">
    <property type="entry name" value="SUSHI"/>
    <property type="match status" value="1"/>
</dbReference>
<organism evidence="7 8">
    <name type="scientific">Oryzias latipes</name>
    <name type="common">Japanese rice fish</name>
    <name type="synonym">Japanese killifish</name>
    <dbReference type="NCBI Taxonomy" id="8090"/>
    <lineage>
        <taxon>Eukaryota</taxon>
        <taxon>Metazoa</taxon>
        <taxon>Chordata</taxon>
        <taxon>Craniata</taxon>
        <taxon>Vertebrata</taxon>
        <taxon>Euteleostomi</taxon>
        <taxon>Actinopterygii</taxon>
        <taxon>Neopterygii</taxon>
        <taxon>Teleostei</taxon>
        <taxon>Neoteleostei</taxon>
        <taxon>Acanthomorphata</taxon>
        <taxon>Ovalentaria</taxon>
        <taxon>Atherinomorphae</taxon>
        <taxon>Beloniformes</taxon>
        <taxon>Adrianichthyidae</taxon>
        <taxon>Oryziinae</taxon>
        <taxon>Oryzias</taxon>
    </lineage>
</organism>
<dbReference type="SUPFAM" id="SSF57535">
    <property type="entry name" value="Complement control module/SCR domain"/>
    <property type="match status" value="3"/>
</dbReference>
<reference evidence="7" key="3">
    <citation type="submission" date="2025-08" db="UniProtKB">
        <authorList>
            <consortium name="Ensembl"/>
        </authorList>
    </citation>
    <scope>IDENTIFICATION</scope>
    <source>
        <strain evidence="7">HSOK</strain>
    </source>
</reference>
<evidence type="ECO:0000256" key="1">
    <source>
        <dbReference type="ARBA" id="ARBA00004328"/>
    </source>
</evidence>
<comment type="subcellular location">
    <subcellularLocation>
        <location evidence="1">Virion</location>
    </subcellularLocation>
</comment>
<reference evidence="7 8" key="2">
    <citation type="submission" date="2017-04" db="EMBL/GenBank/DDBJ databases">
        <title>CpG methylation of centromeres and impact of large insertions on vertebrate speciation.</title>
        <authorList>
            <person name="Ichikawa K."/>
            <person name="Yoshimura J."/>
            <person name="Morishita S."/>
        </authorList>
    </citation>
    <scope>NUCLEOTIDE SEQUENCE</scope>
    <source>
        <strain evidence="7 8">HSOK</strain>
    </source>
</reference>
<dbReference type="Gene3D" id="2.10.70.10">
    <property type="entry name" value="Complement Module, domain 1"/>
    <property type="match status" value="3"/>
</dbReference>
<dbReference type="CDD" id="cd00033">
    <property type="entry name" value="CCP"/>
    <property type="match status" value="1"/>
</dbReference>
<dbReference type="PANTHER" id="PTHR45785:SF2">
    <property type="entry name" value="COMPLEMENT FACTOR H-RELATED"/>
    <property type="match status" value="1"/>
</dbReference>
<evidence type="ECO:0000256" key="3">
    <source>
        <dbReference type="ARBA" id="ARBA00022729"/>
    </source>
</evidence>
<evidence type="ECO:0000313" key="8">
    <source>
        <dbReference type="Proteomes" id="UP000265200"/>
    </source>
</evidence>
<dbReference type="Proteomes" id="UP000265200">
    <property type="component" value="Chromosome 4"/>
</dbReference>
<comment type="caution">
    <text evidence="5">Lacks conserved residue(s) required for the propagation of feature annotation.</text>
</comment>
<reference key="1">
    <citation type="journal article" date="2007" name="Nature">
        <title>The medaka draft genome and insights into vertebrate genome evolution.</title>
        <authorList>
            <person name="Kasahara M."/>
            <person name="Naruse K."/>
            <person name="Sasaki S."/>
            <person name="Nakatani Y."/>
            <person name="Qu W."/>
            <person name="Ahsan B."/>
            <person name="Yamada T."/>
            <person name="Nagayasu Y."/>
            <person name="Doi K."/>
            <person name="Kasai Y."/>
            <person name="Jindo T."/>
            <person name="Kobayashi D."/>
            <person name="Shimada A."/>
            <person name="Toyoda A."/>
            <person name="Kuroki Y."/>
            <person name="Fujiyama A."/>
            <person name="Sasaki T."/>
            <person name="Shimizu A."/>
            <person name="Asakawa S."/>
            <person name="Shimizu N."/>
            <person name="Hashimoto S."/>
            <person name="Yang J."/>
            <person name="Lee Y."/>
            <person name="Matsushima K."/>
            <person name="Sugano S."/>
            <person name="Sakaizumi M."/>
            <person name="Narita T."/>
            <person name="Ohishi K."/>
            <person name="Haga S."/>
            <person name="Ohta F."/>
            <person name="Nomoto H."/>
            <person name="Nogata K."/>
            <person name="Morishita T."/>
            <person name="Endo T."/>
            <person name="Shin-I T."/>
            <person name="Takeda H."/>
            <person name="Morishita S."/>
            <person name="Kohara Y."/>
        </authorList>
    </citation>
    <scope>NUCLEOTIDE SEQUENCE [LARGE SCALE GENOMIC DNA]</scope>
    <source>
        <strain>Hd-rR</strain>
    </source>
</reference>
<dbReference type="InterPro" id="IPR035976">
    <property type="entry name" value="Sushi/SCR/CCP_sf"/>
</dbReference>
<protein>
    <recommendedName>
        <fullName evidence="6">Sushi domain-containing protein</fullName>
    </recommendedName>
</protein>
<reference evidence="7" key="4">
    <citation type="submission" date="2025-09" db="UniProtKB">
        <authorList>
            <consortium name="Ensembl"/>
        </authorList>
    </citation>
    <scope>IDENTIFICATION</scope>
    <source>
        <strain evidence="7">HSOK</strain>
    </source>
</reference>
<name>A0A3P9H2L7_ORYLA</name>
<accession>A0A3P9H2L7</accession>
<dbReference type="PANTHER" id="PTHR45785">
    <property type="entry name" value="COMPLEMENT FACTOR H-RELATED"/>
    <property type="match status" value="1"/>
</dbReference>
<dbReference type="InterPro" id="IPR000436">
    <property type="entry name" value="Sushi_SCR_CCP_dom"/>
</dbReference>